<gene>
    <name evidence="3" type="ORF">BACT_0520</name>
</gene>
<evidence type="ECO:0000313" key="3">
    <source>
        <dbReference type="EMBL" id="KFI39819.1"/>
    </source>
</evidence>
<comment type="caution">
    <text evidence="3">The sequence shown here is derived from an EMBL/GenBank/DDBJ whole genome shotgun (WGS) entry which is preliminary data.</text>
</comment>
<dbReference type="KEGG" id="bact:AB656_01205"/>
<name>A0A086YZW9_9BIFI</name>
<sequence>MGTFANWLLDNWAVICGWLLTIALTVAGWAITAARTRRQNEREAAASRERLDASNARIKVLEGQLEAQQQSALALSEQVDQLKEANRLFEAANPADADPWSSAVNVRGMQYRVTNEGARDVVVDTVGPDDDRLPFRCERDVPFECGAGDGFDCFVPGTNSGTASITIGWHFVGSADIRATRRPV</sequence>
<dbReference type="PATRIC" id="fig|1437605.7.peg.247"/>
<keyword evidence="2" id="KW-0472">Membrane</keyword>
<proteinExistence type="predicted"/>
<dbReference type="EMBL" id="JGYK01000001">
    <property type="protein sequence ID" value="KFI39819.1"/>
    <property type="molecule type" value="Genomic_DNA"/>
</dbReference>
<dbReference type="STRING" id="1437605.AB656_01205"/>
<organism evidence="3 4">
    <name type="scientific">Bifidobacterium actinocoloniiforme DSM 22766</name>
    <dbReference type="NCBI Taxonomy" id="1437605"/>
    <lineage>
        <taxon>Bacteria</taxon>
        <taxon>Bacillati</taxon>
        <taxon>Actinomycetota</taxon>
        <taxon>Actinomycetes</taxon>
        <taxon>Bifidobacteriales</taxon>
        <taxon>Bifidobacteriaceae</taxon>
        <taxon>Bifidobacterium</taxon>
    </lineage>
</organism>
<feature type="transmembrane region" description="Helical" evidence="2">
    <location>
        <begin position="12"/>
        <end position="32"/>
    </location>
</feature>
<keyword evidence="2" id="KW-1133">Transmembrane helix</keyword>
<keyword evidence="4" id="KW-1185">Reference proteome</keyword>
<evidence type="ECO:0000313" key="4">
    <source>
        <dbReference type="Proteomes" id="UP000029015"/>
    </source>
</evidence>
<feature type="coiled-coil region" evidence="1">
    <location>
        <begin position="51"/>
        <end position="85"/>
    </location>
</feature>
<dbReference type="Proteomes" id="UP000029015">
    <property type="component" value="Unassembled WGS sequence"/>
</dbReference>
<reference evidence="3 4" key="1">
    <citation type="submission" date="2014-03" db="EMBL/GenBank/DDBJ databases">
        <title>Genomics of Bifidobacteria.</title>
        <authorList>
            <person name="Ventura M."/>
            <person name="Milani C."/>
            <person name="Lugli G.A."/>
        </authorList>
    </citation>
    <scope>NUCLEOTIDE SEQUENCE [LARGE SCALE GENOMIC DNA]</scope>
    <source>
        <strain evidence="3 4">DSM 22766</strain>
    </source>
</reference>
<dbReference type="RefSeq" id="WP_033504587.1">
    <property type="nucleotide sequence ID" value="NZ_CP011786.1"/>
</dbReference>
<dbReference type="AlphaFoldDB" id="A0A086YZW9"/>
<accession>A0A086YZW9</accession>
<keyword evidence="2" id="KW-0812">Transmembrane</keyword>
<keyword evidence="1" id="KW-0175">Coiled coil</keyword>
<evidence type="ECO:0000256" key="2">
    <source>
        <dbReference type="SAM" id="Phobius"/>
    </source>
</evidence>
<protein>
    <submittedName>
        <fullName evidence="3">Uncharacterized protein</fullName>
    </submittedName>
</protein>
<evidence type="ECO:0000256" key="1">
    <source>
        <dbReference type="SAM" id="Coils"/>
    </source>
</evidence>